<feature type="domain" description="FAD-binding FR-type" evidence="14">
    <location>
        <begin position="55"/>
        <end position="168"/>
    </location>
</feature>
<feature type="binding site" evidence="11">
    <location>
        <position position="144"/>
    </location>
    <ligand>
        <name>FAD</name>
        <dbReference type="ChEBI" id="CHEBI:57692"/>
    </ligand>
</feature>
<evidence type="ECO:0000256" key="2">
    <source>
        <dbReference type="ARBA" id="ARBA00004294"/>
    </source>
</evidence>
<keyword evidence="6 11" id="KW-0274">FAD</keyword>
<dbReference type="Gene3D" id="3.40.50.80">
    <property type="entry name" value="Nucleotide-binding domain of ferredoxin-NADP reductase (FNR) module"/>
    <property type="match status" value="1"/>
</dbReference>
<dbReference type="OrthoDB" id="432685at2759"/>
<dbReference type="InterPro" id="IPR001834">
    <property type="entry name" value="CBR-like"/>
</dbReference>
<dbReference type="InterPro" id="IPR017927">
    <property type="entry name" value="FAD-bd_FR_type"/>
</dbReference>
<comment type="cofactor">
    <cofactor evidence="1 11 12">
        <name>FAD</name>
        <dbReference type="ChEBI" id="CHEBI:57692"/>
    </cofactor>
</comment>
<proteinExistence type="inferred from homology"/>
<feature type="binding site" evidence="11">
    <location>
        <position position="143"/>
    </location>
    <ligand>
        <name>FAD</name>
        <dbReference type="ChEBI" id="CHEBI:57692"/>
    </ligand>
</feature>
<evidence type="ECO:0000256" key="7">
    <source>
        <dbReference type="ARBA" id="ARBA00022989"/>
    </source>
</evidence>
<dbReference type="EC" id="1.6.2.2" evidence="12"/>
<comment type="catalytic activity">
    <reaction evidence="12">
        <text>2 Fe(III)-[cytochrome b5] + NADH = 2 Fe(II)-[cytochrome b5] + NAD(+) + H(+)</text>
        <dbReference type="Rhea" id="RHEA:46680"/>
        <dbReference type="Rhea" id="RHEA-COMP:10438"/>
        <dbReference type="Rhea" id="RHEA-COMP:10439"/>
        <dbReference type="ChEBI" id="CHEBI:15378"/>
        <dbReference type="ChEBI" id="CHEBI:29033"/>
        <dbReference type="ChEBI" id="CHEBI:29034"/>
        <dbReference type="ChEBI" id="CHEBI:57540"/>
        <dbReference type="ChEBI" id="CHEBI:57945"/>
        <dbReference type="EC" id="1.6.2.2"/>
    </reaction>
</comment>
<dbReference type="PROSITE" id="PS51384">
    <property type="entry name" value="FAD_FR"/>
    <property type="match status" value="1"/>
</dbReference>
<evidence type="ECO:0000256" key="4">
    <source>
        <dbReference type="ARBA" id="ARBA00022692"/>
    </source>
</evidence>
<keyword evidence="7 13" id="KW-1133">Transmembrane helix</keyword>
<dbReference type="GO" id="GO:0071949">
    <property type="term" value="F:FAD binding"/>
    <property type="evidence" value="ECO:0007669"/>
    <property type="project" value="TreeGrafter"/>
</dbReference>
<keyword evidence="16" id="KW-1185">Reference proteome</keyword>
<dbReference type="PANTHER" id="PTHR19370:SF185">
    <property type="entry name" value="NADH-CYTOCHROME B5 REDUCTASE"/>
    <property type="match status" value="1"/>
</dbReference>
<dbReference type="AlphaFoldDB" id="A0A835ZPK9"/>
<dbReference type="CDD" id="cd06183">
    <property type="entry name" value="cyt_b5_reduct_like"/>
    <property type="match status" value="1"/>
</dbReference>
<dbReference type="FunFam" id="3.40.50.80:FF:000019">
    <property type="entry name" value="NADH-cytochrome b5 reductase"/>
    <property type="match status" value="1"/>
</dbReference>
<dbReference type="Proteomes" id="UP000664859">
    <property type="component" value="Unassembled WGS sequence"/>
</dbReference>
<organism evidence="15 16">
    <name type="scientific">Tribonema minus</name>
    <dbReference type="NCBI Taxonomy" id="303371"/>
    <lineage>
        <taxon>Eukaryota</taxon>
        <taxon>Sar</taxon>
        <taxon>Stramenopiles</taxon>
        <taxon>Ochrophyta</taxon>
        <taxon>PX clade</taxon>
        <taxon>Xanthophyceae</taxon>
        <taxon>Tribonematales</taxon>
        <taxon>Tribonemataceae</taxon>
        <taxon>Tribonema</taxon>
    </lineage>
</organism>
<keyword evidence="10 13" id="KW-0472">Membrane</keyword>
<evidence type="ECO:0000313" key="16">
    <source>
        <dbReference type="Proteomes" id="UP000664859"/>
    </source>
</evidence>
<dbReference type="GO" id="GO:0090524">
    <property type="term" value="F:cytochrome-b5 reductase activity, acting on NADH"/>
    <property type="evidence" value="ECO:0007669"/>
    <property type="project" value="UniProtKB-EC"/>
</dbReference>
<dbReference type="PRINTS" id="PR00371">
    <property type="entry name" value="FPNCR"/>
</dbReference>
<dbReference type="InterPro" id="IPR001709">
    <property type="entry name" value="Flavoprot_Pyr_Nucl_cyt_Rdtase"/>
</dbReference>
<comment type="similarity">
    <text evidence="12">Belongs to the flavoprotein pyridine nucleotide cytochrome reductase family.</text>
</comment>
<dbReference type="FunFam" id="2.40.30.10:FF:000021">
    <property type="entry name" value="NADH-cytochrome b5 reductase"/>
    <property type="match status" value="1"/>
</dbReference>
<evidence type="ECO:0000313" key="15">
    <source>
        <dbReference type="EMBL" id="KAG5192528.1"/>
    </source>
</evidence>
<reference evidence="15" key="1">
    <citation type="submission" date="2021-02" db="EMBL/GenBank/DDBJ databases">
        <title>First Annotated Genome of the Yellow-green Alga Tribonema minus.</title>
        <authorList>
            <person name="Mahan K.M."/>
        </authorList>
    </citation>
    <scope>NUCLEOTIDE SEQUENCE</scope>
    <source>
        <strain evidence="15">UTEX B ZZ1240</strain>
    </source>
</reference>
<feature type="binding site" evidence="11">
    <location>
        <position position="130"/>
    </location>
    <ligand>
        <name>FAD</name>
        <dbReference type="ChEBI" id="CHEBI:57692"/>
    </ligand>
</feature>
<dbReference type="EMBL" id="JAFCMP010000004">
    <property type="protein sequence ID" value="KAG5192528.1"/>
    <property type="molecule type" value="Genomic_DNA"/>
</dbReference>
<feature type="binding site" evidence="11">
    <location>
        <position position="142"/>
    </location>
    <ligand>
        <name>FAD</name>
        <dbReference type="ChEBI" id="CHEBI:57692"/>
    </ligand>
</feature>
<evidence type="ECO:0000256" key="13">
    <source>
        <dbReference type="SAM" id="Phobius"/>
    </source>
</evidence>
<dbReference type="SUPFAM" id="SSF63380">
    <property type="entry name" value="Riboflavin synthase domain-like"/>
    <property type="match status" value="1"/>
</dbReference>
<dbReference type="Gene3D" id="2.40.30.10">
    <property type="entry name" value="Translation factors"/>
    <property type="match status" value="1"/>
</dbReference>
<dbReference type="GO" id="GO:0005741">
    <property type="term" value="C:mitochondrial outer membrane"/>
    <property type="evidence" value="ECO:0007669"/>
    <property type="project" value="UniProtKB-SubCell"/>
</dbReference>
<dbReference type="InterPro" id="IPR001433">
    <property type="entry name" value="OxRdtase_FAD/NAD-bd"/>
</dbReference>
<dbReference type="InterPro" id="IPR008333">
    <property type="entry name" value="Cbr1-like_FAD-bd_dom"/>
</dbReference>
<keyword evidence="9 12" id="KW-0520">NAD</keyword>
<feature type="transmembrane region" description="Helical" evidence="13">
    <location>
        <begin position="23"/>
        <end position="44"/>
    </location>
</feature>
<evidence type="ECO:0000256" key="11">
    <source>
        <dbReference type="PIRSR" id="PIRSR601834-1"/>
    </source>
</evidence>
<keyword evidence="5" id="KW-0496">Mitochondrion</keyword>
<evidence type="ECO:0000256" key="5">
    <source>
        <dbReference type="ARBA" id="ARBA00022787"/>
    </source>
</evidence>
<evidence type="ECO:0000256" key="12">
    <source>
        <dbReference type="RuleBase" id="RU361226"/>
    </source>
</evidence>
<feature type="binding site" evidence="11">
    <location>
        <position position="127"/>
    </location>
    <ligand>
        <name>FAD</name>
        <dbReference type="ChEBI" id="CHEBI:57692"/>
    </ligand>
</feature>
<dbReference type="Pfam" id="PF00970">
    <property type="entry name" value="FAD_binding_6"/>
    <property type="match status" value="1"/>
</dbReference>
<feature type="binding site" evidence="11">
    <location>
        <position position="110"/>
    </location>
    <ligand>
        <name>FAD</name>
        <dbReference type="ChEBI" id="CHEBI:57692"/>
    </ligand>
</feature>
<evidence type="ECO:0000256" key="10">
    <source>
        <dbReference type="ARBA" id="ARBA00023136"/>
    </source>
</evidence>
<dbReference type="PANTHER" id="PTHR19370">
    <property type="entry name" value="NADH-CYTOCHROME B5 REDUCTASE"/>
    <property type="match status" value="1"/>
</dbReference>
<feature type="binding site" evidence="11">
    <location>
        <position position="125"/>
    </location>
    <ligand>
        <name>FAD</name>
        <dbReference type="ChEBI" id="CHEBI:57692"/>
    </ligand>
</feature>
<keyword evidence="4 13" id="KW-0812">Transmembrane</keyword>
<evidence type="ECO:0000259" key="14">
    <source>
        <dbReference type="PROSITE" id="PS51384"/>
    </source>
</evidence>
<dbReference type="PRINTS" id="PR00406">
    <property type="entry name" value="CYTB5RDTASE"/>
</dbReference>
<evidence type="ECO:0000256" key="6">
    <source>
        <dbReference type="ARBA" id="ARBA00022827"/>
    </source>
</evidence>
<feature type="binding site" evidence="11">
    <location>
        <position position="196"/>
    </location>
    <ligand>
        <name>FAD</name>
        <dbReference type="ChEBI" id="CHEBI:57692"/>
    </ligand>
</feature>
<name>A0A835ZPK9_9STRA</name>
<comment type="subcellular location">
    <subcellularLocation>
        <location evidence="2">Mitochondrion outer membrane</location>
    </subcellularLocation>
</comment>
<sequence length="310" mass="34445">MAVKDGMASLKDAGVDIENPATLWTIAAVLAATVAIALVLLGGVKAKPKLALSKSEYRPFVLQEKQNISRDTRLFRFALQSAKHVLGLPIGQHISLKFIDGAGKMVTRSYTPTSSDDEVGYVDFVIKVYFPNEHPKFPDGGKMSYHLHDLKVGDTIDMMGPKGSLEYKGKGLFSIRKREDRQVKRIGMLAGGTGITPMLQIMNAIRKENSNIELSLIFANQSEQDILLRDMIEAFPMKHANFRYHFTVDRPSEGWTGSVGFITADMIQEHLPPPGDDTLILMCGPPPMVKFACIANLEKLKYTDDMYFSF</sequence>
<accession>A0A835ZPK9</accession>
<gene>
    <name evidence="15" type="ORF">JKP88DRAFT_266118</name>
</gene>
<keyword evidence="8 12" id="KW-0560">Oxidoreductase</keyword>
<evidence type="ECO:0000256" key="1">
    <source>
        <dbReference type="ARBA" id="ARBA00001974"/>
    </source>
</evidence>
<protein>
    <recommendedName>
        <fullName evidence="12">NADH-cytochrome b5 reductase</fullName>
        <ecNumber evidence="12">1.6.2.2</ecNumber>
    </recommendedName>
</protein>
<feature type="binding site" evidence="11">
    <location>
        <position position="108"/>
    </location>
    <ligand>
        <name>FAD</name>
        <dbReference type="ChEBI" id="CHEBI:57692"/>
    </ligand>
</feature>
<dbReference type="SUPFAM" id="SSF52343">
    <property type="entry name" value="Ferredoxin reductase-like, C-terminal NADP-linked domain"/>
    <property type="match status" value="1"/>
</dbReference>
<comment type="caution">
    <text evidence="15">The sequence shown here is derived from an EMBL/GenBank/DDBJ whole genome shotgun (WGS) entry which is preliminary data.</text>
</comment>
<dbReference type="InterPro" id="IPR039261">
    <property type="entry name" value="FNR_nucleotide-bd"/>
</dbReference>
<keyword evidence="5" id="KW-1000">Mitochondrion outer membrane</keyword>
<keyword evidence="3 11" id="KW-0285">Flavoprotein</keyword>
<dbReference type="Pfam" id="PF00175">
    <property type="entry name" value="NAD_binding_1"/>
    <property type="match status" value="1"/>
</dbReference>
<evidence type="ECO:0000256" key="9">
    <source>
        <dbReference type="ARBA" id="ARBA00023027"/>
    </source>
</evidence>
<evidence type="ECO:0000256" key="8">
    <source>
        <dbReference type="ARBA" id="ARBA00023002"/>
    </source>
</evidence>
<dbReference type="InterPro" id="IPR017938">
    <property type="entry name" value="Riboflavin_synthase-like_b-brl"/>
</dbReference>
<evidence type="ECO:0000256" key="3">
    <source>
        <dbReference type="ARBA" id="ARBA00022630"/>
    </source>
</evidence>